<dbReference type="Gene3D" id="3.40.50.720">
    <property type="entry name" value="NAD(P)-binding Rossmann-like Domain"/>
    <property type="match status" value="1"/>
</dbReference>
<proteinExistence type="inferred from homology"/>
<accession>A0A9W8QTR5</accession>
<evidence type="ECO:0000313" key="5">
    <source>
        <dbReference type="EMBL" id="KAJ4176200.1"/>
    </source>
</evidence>
<dbReference type="Pfam" id="PF05368">
    <property type="entry name" value="NmrA"/>
    <property type="match status" value="1"/>
</dbReference>
<gene>
    <name evidence="5" type="ORF">NW755_014544</name>
</gene>
<evidence type="ECO:0000256" key="3">
    <source>
        <dbReference type="ARBA" id="ARBA00023002"/>
    </source>
</evidence>
<dbReference type="InterPro" id="IPR008030">
    <property type="entry name" value="NmrA-like"/>
</dbReference>
<comment type="similarity">
    <text evidence="1">Belongs to the NmrA-type oxidoreductase family. Isoflavone reductase subfamily.</text>
</comment>
<sequence>MVNVVIVGGAGSVGHNVVEELVSRGGHDIAVWTRKNPSEAVVPPGARVVQVTDYTNHTTLVSMLQGVNAVLAFINPMTDPGNRTQKALIDACIAAKVRRYAPSEWAGKTKSSIKMYAHKAEVLDYLEEVNKEKKVLEYGIFQPGLLSDYFASPFPPSQHMNTFPLLFDLLGARAVIVEDGKAPMSLTAASDVGVVVARAIESDEPWSLQGGIVGEKTNMLKVVETAEKITGRALHFFLAQQSYSLLSEWLFHAIVSTSPCSKLRMLTHWFQGKKFELHHVKADDLRAGKWKAKWQPTFDESLPPEKVKEMVVPFVSGWALGTWDGLIDLEPDWNRRFPDIKFVSVEEMLLGAWDRAKAANMA</sequence>
<dbReference type="InterPro" id="IPR051609">
    <property type="entry name" value="NmrA/Isoflavone_reductase-like"/>
</dbReference>
<evidence type="ECO:0000256" key="1">
    <source>
        <dbReference type="ARBA" id="ARBA00005725"/>
    </source>
</evidence>
<reference evidence="5" key="1">
    <citation type="submission" date="2022-09" db="EMBL/GenBank/DDBJ databases">
        <title>Fusarium specimens isolated from Avocado Roots.</title>
        <authorList>
            <person name="Stajich J."/>
            <person name="Roper C."/>
            <person name="Heimlech-Rivalta G."/>
        </authorList>
    </citation>
    <scope>NUCLEOTIDE SEQUENCE</scope>
    <source>
        <strain evidence="5">A02</strain>
    </source>
</reference>
<dbReference type="Proteomes" id="UP001152087">
    <property type="component" value="Unassembled WGS sequence"/>
</dbReference>
<dbReference type="AlphaFoldDB" id="A0A9W8QTR5"/>
<dbReference type="PANTHER" id="PTHR47706">
    <property type="entry name" value="NMRA-LIKE FAMILY PROTEIN"/>
    <property type="match status" value="1"/>
</dbReference>
<dbReference type="PANTHER" id="PTHR47706:SF4">
    <property type="entry name" value="NMRA-LIKE DOMAIN-CONTAINING PROTEIN"/>
    <property type="match status" value="1"/>
</dbReference>
<dbReference type="InterPro" id="IPR036291">
    <property type="entry name" value="NAD(P)-bd_dom_sf"/>
</dbReference>
<evidence type="ECO:0000259" key="4">
    <source>
        <dbReference type="Pfam" id="PF05368"/>
    </source>
</evidence>
<keyword evidence="3" id="KW-0560">Oxidoreductase</keyword>
<evidence type="ECO:0000313" key="6">
    <source>
        <dbReference type="Proteomes" id="UP001152087"/>
    </source>
</evidence>
<dbReference type="GO" id="GO:0016491">
    <property type="term" value="F:oxidoreductase activity"/>
    <property type="evidence" value="ECO:0007669"/>
    <property type="project" value="UniProtKB-KW"/>
</dbReference>
<organism evidence="5 6">
    <name type="scientific">Fusarium falciforme</name>
    <dbReference type="NCBI Taxonomy" id="195108"/>
    <lineage>
        <taxon>Eukaryota</taxon>
        <taxon>Fungi</taxon>
        <taxon>Dikarya</taxon>
        <taxon>Ascomycota</taxon>
        <taxon>Pezizomycotina</taxon>
        <taxon>Sordariomycetes</taxon>
        <taxon>Hypocreomycetidae</taxon>
        <taxon>Hypocreales</taxon>
        <taxon>Nectriaceae</taxon>
        <taxon>Fusarium</taxon>
        <taxon>Fusarium solani species complex</taxon>
    </lineage>
</organism>
<keyword evidence="2" id="KW-0521">NADP</keyword>
<keyword evidence="6" id="KW-1185">Reference proteome</keyword>
<comment type="caution">
    <text evidence="5">The sequence shown here is derived from an EMBL/GenBank/DDBJ whole genome shotgun (WGS) entry which is preliminary data.</text>
</comment>
<name>A0A9W8QTR5_9HYPO</name>
<evidence type="ECO:0000256" key="2">
    <source>
        <dbReference type="ARBA" id="ARBA00022857"/>
    </source>
</evidence>
<dbReference type="SUPFAM" id="SSF51735">
    <property type="entry name" value="NAD(P)-binding Rossmann-fold domains"/>
    <property type="match status" value="1"/>
</dbReference>
<feature type="domain" description="NmrA-like" evidence="4">
    <location>
        <begin position="4"/>
        <end position="236"/>
    </location>
</feature>
<protein>
    <recommendedName>
        <fullName evidence="4">NmrA-like domain-containing protein</fullName>
    </recommendedName>
</protein>
<dbReference type="EMBL" id="JAOQAV010000224">
    <property type="protein sequence ID" value="KAJ4176200.1"/>
    <property type="molecule type" value="Genomic_DNA"/>
</dbReference>